<dbReference type="NCBIfam" id="NF040907">
    <property type="entry name" value="ChvE"/>
    <property type="match status" value="1"/>
</dbReference>
<dbReference type="SUPFAM" id="SSF53822">
    <property type="entry name" value="Periplasmic binding protein-like I"/>
    <property type="match status" value="1"/>
</dbReference>
<evidence type="ECO:0000313" key="5">
    <source>
        <dbReference type="EMBL" id="MCS5725018.1"/>
    </source>
</evidence>
<dbReference type="EMBL" id="JANLCK010000002">
    <property type="protein sequence ID" value="MCS5725018.1"/>
    <property type="molecule type" value="Genomic_DNA"/>
</dbReference>
<dbReference type="GO" id="GO:0030288">
    <property type="term" value="C:outer membrane-bounded periplasmic space"/>
    <property type="evidence" value="ECO:0007669"/>
    <property type="project" value="TreeGrafter"/>
</dbReference>
<evidence type="ECO:0000256" key="2">
    <source>
        <dbReference type="ARBA" id="ARBA00022729"/>
    </source>
</evidence>
<dbReference type="InterPro" id="IPR025997">
    <property type="entry name" value="SBP_2_dom"/>
</dbReference>
<feature type="signal peptide" evidence="3">
    <location>
        <begin position="1"/>
        <end position="21"/>
    </location>
</feature>
<evidence type="ECO:0000259" key="4">
    <source>
        <dbReference type="Pfam" id="PF13407"/>
    </source>
</evidence>
<dbReference type="RefSeq" id="WP_259525495.1">
    <property type="nucleotide sequence ID" value="NZ_JANLCK010000002.1"/>
</dbReference>
<dbReference type="Proteomes" id="UP001165587">
    <property type="component" value="Unassembled WGS sequence"/>
</dbReference>
<keyword evidence="6" id="KW-1185">Reference proteome</keyword>
<feature type="chain" id="PRO_5041447467" evidence="3">
    <location>
        <begin position="22"/>
        <end position="375"/>
    </location>
</feature>
<dbReference type="CDD" id="cd19994">
    <property type="entry name" value="PBP1_ChvE"/>
    <property type="match status" value="1"/>
</dbReference>
<dbReference type="InterPro" id="IPR049784">
    <property type="entry name" value="ChvE-like"/>
</dbReference>
<dbReference type="PANTHER" id="PTHR30036:SF1">
    <property type="entry name" value="D-XYLOSE-BINDING PERIPLASMIC PROTEIN"/>
    <property type="match status" value="1"/>
</dbReference>
<evidence type="ECO:0000256" key="1">
    <source>
        <dbReference type="ARBA" id="ARBA00004196"/>
    </source>
</evidence>
<accession>A0AA42BVW4</accession>
<organism evidence="5 6">
    <name type="scientific">Herbiconiux oxytropis</name>
    <dbReference type="NCBI Taxonomy" id="2970915"/>
    <lineage>
        <taxon>Bacteria</taxon>
        <taxon>Bacillati</taxon>
        <taxon>Actinomycetota</taxon>
        <taxon>Actinomycetes</taxon>
        <taxon>Micrococcales</taxon>
        <taxon>Microbacteriaceae</taxon>
        <taxon>Herbiconiux</taxon>
    </lineage>
</organism>
<dbReference type="GO" id="GO:0030246">
    <property type="term" value="F:carbohydrate binding"/>
    <property type="evidence" value="ECO:0007669"/>
    <property type="project" value="TreeGrafter"/>
</dbReference>
<dbReference type="InterPro" id="IPR050555">
    <property type="entry name" value="Bact_Solute-Bind_Prot2"/>
</dbReference>
<protein>
    <submittedName>
        <fullName evidence="5">Sugar ABC transporter substrate-binding protein</fullName>
    </submittedName>
</protein>
<evidence type="ECO:0000256" key="3">
    <source>
        <dbReference type="SAM" id="SignalP"/>
    </source>
</evidence>
<dbReference type="Pfam" id="PF13407">
    <property type="entry name" value="Peripla_BP_4"/>
    <property type="match status" value="1"/>
</dbReference>
<proteinExistence type="predicted"/>
<dbReference type="InterPro" id="IPR028082">
    <property type="entry name" value="Peripla_BP_I"/>
</dbReference>
<dbReference type="PROSITE" id="PS51257">
    <property type="entry name" value="PROKAR_LIPOPROTEIN"/>
    <property type="match status" value="1"/>
</dbReference>
<comment type="subcellular location">
    <subcellularLocation>
        <location evidence="1">Cell envelope</location>
    </subcellularLocation>
</comment>
<comment type="caution">
    <text evidence="5">The sequence shown here is derived from an EMBL/GenBank/DDBJ whole genome shotgun (WGS) entry which is preliminary data.</text>
</comment>
<gene>
    <name evidence="5" type="primary">chvE</name>
    <name evidence="5" type="ORF">N1028_03825</name>
</gene>
<reference evidence="5" key="1">
    <citation type="submission" date="2022-08" db="EMBL/GenBank/DDBJ databases">
        <authorList>
            <person name="Deng Y."/>
            <person name="Han X.-F."/>
            <person name="Zhang Y.-Q."/>
        </authorList>
    </citation>
    <scope>NUCLEOTIDE SEQUENCE</scope>
    <source>
        <strain evidence="5">CPCC 203407</strain>
    </source>
</reference>
<dbReference type="Gene3D" id="3.40.50.2300">
    <property type="match status" value="2"/>
</dbReference>
<keyword evidence="2 3" id="KW-0732">Signal</keyword>
<feature type="domain" description="Periplasmic binding protein" evidence="4">
    <location>
        <begin position="45"/>
        <end position="327"/>
    </location>
</feature>
<dbReference type="AlphaFoldDB" id="A0AA42BVW4"/>
<name>A0AA42BVW4_9MICO</name>
<dbReference type="PANTHER" id="PTHR30036">
    <property type="entry name" value="D-XYLOSE-BINDING PERIPLASMIC PROTEIN"/>
    <property type="match status" value="1"/>
</dbReference>
<evidence type="ECO:0000313" key="6">
    <source>
        <dbReference type="Proteomes" id="UP001165587"/>
    </source>
</evidence>
<sequence length="375" mass="39557">MSMTKKLMALAVAGGLAATLAACSSGGSSDSGSGSGDAASGDCNVGISMPTRSLERWINDGEGLQKQLTDAGCTVDLQYADNKTEQQISQIQNQVAGGAKILVVAAIDGETLGPVLADAKKQDITVIAYDRLINGTPDVDYYATFDNYKVGQLQGEFIVDALDLENAAGPFNFEPFAGSPDDNNAGFFFQGAWDVLEPYVESGKLVIPSGKDPSGTDGWKSIGILGWGSDDAQAEMDNRLSSFYSGGEKVDVVLSPNDSLALGIEASLKSAGYTPGEGYPVITGQDADKANVQAILNDEQSMTVWKDTRELGDRVFQMIQSIAAGEEVEVNDEETYDNGEKVVPSYLLDPVVVVKDDVQTLLIDSGFIKASDVGL</sequence>